<proteinExistence type="predicted"/>
<organism evidence="1 2">
    <name type="scientific">Sphingobacterium humi</name>
    <dbReference type="NCBI Taxonomy" id="1796905"/>
    <lineage>
        <taxon>Bacteria</taxon>
        <taxon>Pseudomonadati</taxon>
        <taxon>Bacteroidota</taxon>
        <taxon>Sphingobacteriia</taxon>
        <taxon>Sphingobacteriales</taxon>
        <taxon>Sphingobacteriaceae</taxon>
        <taxon>Sphingobacterium</taxon>
    </lineage>
</organism>
<sequence length="120" mass="13212">MNFSKTFKNSAILLGVACLLTVMMFSAFRINVPKAEEKLATTTWVYIGPDLPNVANFSSSNYVQNPGSLPATCNLETDLPCQFIVPDTVNTLAKLENYLIGMYGDEPADLRDHANTQKGY</sequence>
<reference evidence="1 2" key="1">
    <citation type="submission" date="2019-12" db="EMBL/GenBank/DDBJ databases">
        <authorList>
            <person name="Dong K."/>
        </authorList>
    </citation>
    <scope>NUCLEOTIDE SEQUENCE [LARGE SCALE GENOMIC DNA]</scope>
    <source>
        <strain evidence="1 2">JCM 31225</strain>
    </source>
</reference>
<dbReference type="Proteomes" id="UP000435036">
    <property type="component" value="Unassembled WGS sequence"/>
</dbReference>
<dbReference type="RefSeq" id="WP_160370523.1">
    <property type="nucleotide sequence ID" value="NZ_WSQA01000016.1"/>
</dbReference>
<accession>A0A6N8L3Z0</accession>
<dbReference type="AlphaFoldDB" id="A0A6N8L3Z0"/>
<name>A0A6N8L3Z0_9SPHI</name>
<keyword evidence="2" id="KW-1185">Reference proteome</keyword>
<comment type="caution">
    <text evidence="1">The sequence shown here is derived from an EMBL/GenBank/DDBJ whole genome shotgun (WGS) entry which is preliminary data.</text>
</comment>
<protein>
    <submittedName>
        <fullName evidence="1">Uncharacterized protein</fullName>
    </submittedName>
</protein>
<evidence type="ECO:0000313" key="1">
    <source>
        <dbReference type="EMBL" id="MVZ63804.1"/>
    </source>
</evidence>
<evidence type="ECO:0000313" key="2">
    <source>
        <dbReference type="Proteomes" id="UP000435036"/>
    </source>
</evidence>
<dbReference type="OrthoDB" id="772829at2"/>
<gene>
    <name evidence="1" type="ORF">GQF63_17405</name>
</gene>
<dbReference type="EMBL" id="WSQA01000016">
    <property type="protein sequence ID" value="MVZ63804.1"/>
    <property type="molecule type" value="Genomic_DNA"/>
</dbReference>